<keyword evidence="2" id="KW-1185">Reference proteome</keyword>
<proteinExistence type="predicted"/>
<evidence type="ECO:0000313" key="1">
    <source>
        <dbReference type="EMBL" id="BAG41530.1"/>
    </source>
</evidence>
<protein>
    <submittedName>
        <fullName evidence="1">Uncharacterized protein</fullName>
    </submittedName>
</protein>
<dbReference type="EMBL" id="AB366653">
    <property type="protein sequence ID" value="BAG41530.1"/>
    <property type="molecule type" value="Genomic_DNA"/>
</dbReference>
<name>B2ZXV4_9CAUD</name>
<dbReference type="RefSeq" id="YP_001949960.1">
    <property type="nucleotide sequence ID" value="NC_010811.2"/>
</dbReference>
<accession>B2ZXV4</accession>
<sequence>MLACGLAHAAPDNVFGAGASCFVPLSSDQAVRYVNAAQVRSVYVENNSTKLVVVMDWVGTSVVQQDYSILYPSAAEAWAGMLAFLKRVDSCARR</sequence>
<evidence type="ECO:0000313" key="2">
    <source>
        <dbReference type="Proteomes" id="UP000001034"/>
    </source>
</evidence>
<reference evidence="1 2" key="1">
    <citation type="journal article" date="2010" name="Virology">
        <title>A jumbo phage infecting the phytopathogen Ralstonia solanacearum defines a new lineage of the Myoviridae family.</title>
        <authorList>
            <person name="Yamada T."/>
            <person name="Satoh S."/>
            <person name="Ishikawa H."/>
            <person name="Fujiwara A."/>
            <person name="Kawasaki T."/>
            <person name="Fujie M."/>
            <person name="Ogata H."/>
        </authorList>
    </citation>
    <scope>NUCLEOTIDE SEQUENCE [LARGE SCALE GENOMIC DNA]</scope>
</reference>
<dbReference type="Proteomes" id="UP000001034">
    <property type="component" value="Segment"/>
</dbReference>
<dbReference type="GeneID" id="6369876"/>
<dbReference type="KEGG" id="vg:6369876"/>
<organism evidence="1 2">
    <name type="scientific">Ralstonia phage phiRSL1</name>
    <dbReference type="NCBI Taxonomy" id="1980924"/>
    <lineage>
        <taxon>Viruses</taxon>
        <taxon>Duplodnaviria</taxon>
        <taxon>Heunggongvirae</taxon>
        <taxon>Uroviricota</taxon>
        <taxon>Caudoviricetes</taxon>
        <taxon>Mieseafarmvirus</taxon>
        <taxon>Mieseafarmvirus RSL1</taxon>
    </lineage>
</organism>